<comment type="similarity">
    <text evidence="3 6">Belongs to the NifD/NifK/NifE/NifN family.</text>
</comment>
<dbReference type="PROSITE" id="PS00699">
    <property type="entry name" value="NITROGENASE_1_1"/>
    <property type="match status" value="1"/>
</dbReference>
<dbReference type="InterPro" id="IPR000510">
    <property type="entry name" value="Nase/OxRdtase_comp1"/>
</dbReference>
<organism evidence="8 9">
    <name type="scientific">Shewanella dokdonensis</name>
    <dbReference type="NCBI Taxonomy" id="712036"/>
    <lineage>
        <taxon>Bacteria</taxon>
        <taxon>Pseudomonadati</taxon>
        <taxon>Pseudomonadota</taxon>
        <taxon>Gammaproteobacteria</taxon>
        <taxon>Alteromonadales</taxon>
        <taxon>Shewanellaceae</taxon>
        <taxon>Shewanella</taxon>
    </lineage>
</organism>
<name>A0ABX8DBV3_9GAMM</name>
<dbReference type="SUPFAM" id="SSF53807">
    <property type="entry name" value="Helical backbone' metal receptor"/>
    <property type="match status" value="1"/>
</dbReference>
<proteinExistence type="inferred from homology"/>
<evidence type="ECO:0000256" key="6">
    <source>
        <dbReference type="RuleBase" id="RU004021"/>
    </source>
</evidence>
<evidence type="ECO:0000256" key="3">
    <source>
        <dbReference type="ARBA" id="ARBA00011002"/>
    </source>
</evidence>
<dbReference type="PANTHER" id="PTHR33712">
    <property type="entry name" value="LIGHT-INDEPENDENT PROTOCHLOROPHYLLIDE REDUCTASE SUBUNIT B"/>
    <property type="match status" value="1"/>
</dbReference>
<evidence type="ECO:0000256" key="5">
    <source>
        <dbReference type="ARBA" id="ARBA00023231"/>
    </source>
</evidence>
<dbReference type="PANTHER" id="PTHR33712:SF7">
    <property type="entry name" value="LIGHT-INDEPENDENT PROTOCHLOROPHYLLIDE REDUCTASE SUBUNIT B"/>
    <property type="match status" value="1"/>
</dbReference>
<dbReference type="Proteomes" id="UP000676428">
    <property type="component" value="Chromosome"/>
</dbReference>
<dbReference type="InterPro" id="IPR050152">
    <property type="entry name" value="ChlB/BchB/BchZ"/>
</dbReference>
<evidence type="ECO:0000259" key="7">
    <source>
        <dbReference type="Pfam" id="PF00148"/>
    </source>
</evidence>
<dbReference type="InterPro" id="IPR000318">
    <property type="entry name" value="Nase_comp1_CS"/>
</dbReference>
<evidence type="ECO:0000256" key="2">
    <source>
        <dbReference type="ARBA" id="ARBA00005155"/>
    </source>
</evidence>
<dbReference type="RefSeq" id="WP_213680933.1">
    <property type="nucleotide sequence ID" value="NZ_CP074572.1"/>
</dbReference>
<dbReference type="NCBIfam" id="TIGR01285">
    <property type="entry name" value="nifN"/>
    <property type="match status" value="1"/>
</dbReference>
<evidence type="ECO:0000313" key="8">
    <source>
        <dbReference type="EMBL" id="QVK22277.1"/>
    </source>
</evidence>
<comment type="function">
    <text evidence="1">This protein may play a role in the biosynthesis of the prosthetic group of nitrogenase (FeMo cofactor).</text>
</comment>
<gene>
    <name evidence="8" type="primary">nifN</name>
    <name evidence="8" type="ORF">KHX94_12735</name>
</gene>
<dbReference type="InterPro" id="IPR005975">
    <property type="entry name" value="Nase_Mo-Fe_CF"/>
</dbReference>
<evidence type="ECO:0000256" key="1">
    <source>
        <dbReference type="ARBA" id="ARBA00003171"/>
    </source>
</evidence>
<dbReference type="Gene3D" id="3.40.50.1980">
    <property type="entry name" value="Nitrogenase molybdenum iron protein domain"/>
    <property type="match status" value="3"/>
</dbReference>
<accession>A0ABX8DBV3</accession>
<protein>
    <recommendedName>
        <fullName evidence="4">Nitrogenase iron-molybdenum cofactor biosynthesis protein NifN</fullName>
    </recommendedName>
</protein>
<evidence type="ECO:0000313" key="9">
    <source>
        <dbReference type="Proteomes" id="UP000676428"/>
    </source>
</evidence>
<keyword evidence="9" id="KW-1185">Reference proteome</keyword>
<dbReference type="EMBL" id="CP074572">
    <property type="protein sequence ID" value="QVK22277.1"/>
    <property type="molecule type" value="Genomic_DNA"/>
</dbReference>
<reference evidence="8 9" key="1">
    <citation type="journal article" date="2012" name="Int. J. Syst. Evol. Microbiol.">
        <title>Shewanella dokdonensis sp. nov., isolated from seawater.</title>
        <authorList>
            <person name="Sung H.R."/>
            <person name="Yoon J.H."/>
            <person name="Ghim S.Y."/>
        </authorList>
    </citation>
    <scope>NUCLEOTIDE SEQUENCE [LARGE SCALE GENOMIC DNA]</scope>
    <source>
        <strain evidence="8 9">DSM 23626</strain>
    </source>
</reference>
<dbReference type="Pfam" id="PF00148">
    <property type="entry name" value="Oxidored_nitro"/>
    <property type="match status" value="1"/>
</dbReference>
<keyword evidence="5 6" id="KW-0535">Nitrogen fixation</keyword>
<dbReference type="Gene3D" id="6.10.250.1090">
    <property type="match status" value="1"/>
</dbReference>
<feature type="domain" description="Nitrogenase/oxidoreductase component 1" evidence="7">
    <location>
        <begin position="20"/>
        <end position="426"/>
    </location>
</feature>
<evidence type="ECO:0000256" key="4">
    <source>
        <dbReference type="ARBA" id="ARBA00013282"/>
    </source>
</evidence>
<sequence>MATIIKQNTPLVTQPLKTSPATGATLASMGLKKTIPLLHGSQGCGAFAKVYLIQHLREPIPLQNTAIDQVAAVMGGDDNLFAALKTLCDKEAPQLITVMTTGLTEMQGTDTYRVIHDFRSQYPQYAATRIINMSTPDFSGSMQTGYASCVDAVVRQTVLAPSGRQKKRQQLNVLCSIGMTAADIETLKRYLEAFELDAIMVPDLSLSLDGHLDDSDYAACSTGGTSILEIELMADSCATLVLGRSLLPTATWLQQRFDIPLISLDMGMDMAQMDALVLALSQLSGKPVPDWIDRARRRLQDAMLDCHFVLSNEQIAIALEPDLAIGYGKLLASMGIRLPRIVTTADAPGLAELSAAEVVIGDLASLNAVAGQVSTIISNSHAAAMFEPQVPVLRAGYPCHDQFGNMDIRQFGYEGCRERLFALANLQLRQHHDEVAPHISAYRFGADAVQPKERAS</sequence>
<comment type="pathway">
    <text evidence="2">Cofactor biosynthesis; Fe-Mo cofactor biosynthesis.</text>
</comment>